<dbReference type="PANTHER" id="PTHR12110">
    <property type="entry name" value="HYDROXYPYRUVATE ISOMERASE"/>
    <property type="match status" value="1"/>
</dbReference>
<dbReference type="RefSeq" id="WP_092341514.1">
    <property type="nucleotide sequence ID" value="NZ_FNIB01000010.1"/>
</dbReference>
<gene>
    <name evidence="4" type="ORF">E3O21_10445</name>
    <name evidence="3" type="ORF">SAMN05216368_11077</name>
</gene>
<evidence type="ECO:0000313" key="4">
    <source>
        <dbReference type="EMBL" id="TFB76798.1"/>
    </source>
</evidence>
<dbReference type="Proteomes" id="UP000199639">
    <property type="component" value="Unassembled WGS sequence"/>
</dbReference>
<dbReference type="SUPFAM" id="SSF51658">
    <property type="entry name" value="Xylose isomerase-like"/>
    <property type="match status" value="1"/>
</dbReference>
<accession>A0A4R8V356</accession>
<dbReference type="EMBL" id="SOFD01000026">
    <property type="protein sequence ID" value="TFB76798.1"/>
    <property type="molecule type" value="Genomic_DNA"/>
</dbReference>
<reference evidence="3 5" key="1">
    <citation type="submission" date="2016-10" db="EMBL/GenBank/DDBJ databases">
        <authorList>
            <person name="Varghese N."/>
            <person name="Submissions S."/>
        </authorList>
    </citation>
    <scope>NUCLEOTIDE SEQUENCE [LARGE SCALE GENOMIC DNA]</scope>
    <source>
        <strain evidence="3 5">CGMCC 1.11215</strain>
    </source>
</reference>
<dbReference type="EMBL" id="FNIB01000010">
    <property type="protein sequence ID" value="SDO10585.1"/>
    <property type="molecule type" value="Genomic_DNA"/>
</dbReference>
<dbReference type="STRING" id="1424659.SAMN05216368_11077"/>
<evidence type="ECO:0000313" key="3">
    <source>
        <dbReference type="EMBL" id="SDO10585.1"/>
    </source>
</evidence>
<evidence type="ECO:0000313" key="6">
    <source>
        <dbReference type="Proteomes" id="UP000298252"/>
    </source>
</evidence>
<reference evidence="4 6" key="2">
    <citation type="submission" date="2019-03" db="EMBL/GenBank/DDBJ databases">
        <title>Genomics of glacier-inhabiting Cryobacterium strains.</title>
        <authorList>
            <person name="Liu Q."/>
            <person name="Xin Y.-H."/>
        </authorList>
    </citation>
    <scope>NUCLEOTIDE SEQUENCE [LARGE SCALE GENOMIC DNA]</scope>
    <source>
        <strain evidence="4 6">Hh8</strain>
    </source>
</reference>
<evidence type="ECO:0000259" key="2">
    <source>
        <dbReference type="Pfam" id="PF01261"/>
    </source>
</evidence>
<dbReference type="InterPro" id="IPR013022">
    <property type="entry name" value="Xyl_isomerase-like_TIM-brl"/>
</dbReference>
<dbReference type="Pfam" id="PF01261">
    <property type="entry name" value="AP_endonuc_2"/>
    <property type="match status" value="1"/>
</dbReference>
<keyword evidence="6" id="KW-1185">Reference proteome</keyword>
<dbReference type="InterPro" id="IPR050312">
    <property type="entry name" value="IolE/XylAMocC-like"/>
</dbReference>
<feature type="domain" description="Xylose isomerase-like TIM barrel" evidence="2">
    <location>
        <begin position="107"/>
        <end position="270"/>
    </location>
</feature>
<proteinExistence type="predicted"/>
<organism evidence="3 5">
    <name type="scientific">Cryobacterium flavum</name>
    <dbReference type="NCBI Taxonomy" id="1424659"/>
    <lineage>
        <taxon>Bacteria</taxon>
        <taxon>Bacillati</taxon>
        <taxon>Actinomycetota</taxon>
        <taxon>Actinomycetes</taxon>
        <taxon>Micrococcales</taxon>
        <taxon>Microbacteriaceae</taxon>
        <taxon>Cryobacterium</taxon>
    </lineage>
</organism>
<evidence type="ECO:0000256" key="1">
    <source>
        <dbReference type="ARBA" id="ARBA00023277"/>
    </source>
</evidence>
<name>A0A4R8V356_9MICO</name>
<sequence length="299" mass="31647">MTVAEASVHLLSRIAAAPISWGVCEVPDWGFQLAPERVLGEMRDLGVVATEFGPEGFLPSGPIDKAETLAAAGLKAVGGFVPIVLHDAGNDPVPAIEAELDSFLAAGATRLVLSADTGQVGYDSRPTLSEQEWDTLLANLDRLVQTAAARGVVASIHPHVGTMIESSHDVERVLNGSQIGLCLDTGHLLIGGTDPVELARDNATRISHVHLKDVRRALAEKVQRKELTYTDAVRQGLYTPLGTGDIDIRAIVTFLEGAGYAGYYVLEQDTILTENPAEGQGPLADVRTSIDFIAGLATP</sequence>
<evidence type="ECO:0000313" key="5">
    <source>
        <dbReference type="Proteomes" id="UP000199639"/>
    </source>
</evidence>
<dbReference type="PANTHER" id="PTHR12110:SF41">
    <property type="entry name" value="INOSOSE DEHYDRATASE"/>
    <property type="match status" value="1"/>
</dbReference>
<dbReference type="Gene3D" id="3.20.20.150">
    <property type="entry name" value="Divalent-metal-dependent TIM barrel enzymes"/>
    <property type="match status" value="1"/>
</dbReference>
<protein>
    <submittedName>
        <fullName evidence="3">Inosose dehydratase</fullName>
    </submittedName>
</protein>
<dbReference type="AlphaFoldDB" id="A0A4R8V356"/>
<dbReference type="InterPro" id="IPR036237">
    <property type="entry name" value="Xyl_isomerase-like_sf"/>
</dbReference>
<dbReference type="Proteomes" id="UP000298252">
    <property type="component" value="Unassembled WGS sequence"/>
</dbReference>
<keyword evidence="1" id="KW-0119">Carbohydrate metabolism</keyword>